<evidence type="ECO:0008006" key="9">
    <source>
        <dbReference type="Google" id="ProtNLM"/>
    </source>
</evidence>
<proteinExistence type="predicted"/>
<evidence type="ECO:0000256" key="6">
    <source>
        <dbReference type="SAM" id="Phobius"/>
    </source>
</evidence>
<comment type="caution">
    <text evidence="7">The sequence shown here is derived from an EMBL/GenBank/DDBJ whole genome shotgun (WGS) entry which is preliminary data.</text>
</comment>
<keyword evidence="4 6" id="KW-0472">Membrane</keyword>
<feature type="transmembrane region" description="Helical" evidence="6">
    <location>
        <begin position="206"/>
        <end position="230"/>
    </location>
</feature>
<feature type="region of interest" description="Disordered" evidence="5">
    <location>
        <begin position="1"/>
        <end position="41"/>
    </location>
</feature>
<feature type="transmembrane region" description="Helical" evidence="6">
    <location>
        <begin position="275"/>
        <end position="298"/>
    </location>
</feature>
<dbReference type="AlphaFoldDB" id="A0A8H3V6N1"/>
<dbReference type="GO" id="GO:0000329">
    <property type="term" value="C:fungal-type vacuole membrane"/>
    <property type="evidence" value="ECO:0007669"/>
    <property type="project" value="TreeGrafter"/>
</dbReference>
<evidence type="ECO:0000256" key="3">
    <source>
        <dbReference type="ARBA" id="ARBA00022989"/>
    </source>
</evidence>
<dbReference type="SUPFAM" id="SSF103473">
    <property type="entry name" value="MFS general substrate transporter"/>
    <property type="match status" value="1"/>
</dbReference>
<dbReference type="EMBL" id="WNWQ01000045">
    <property type="protein sequence ID" value="KAE9982365.1"/>
    <property type="molecule type" value="Genomic_DNA"/>
</dbReference>
<name>A0A8H3V6N1_VENIN</name>
<comment type="subcellular location">
    <subcellularLocation>
        <location evidence="1">Membrane</location>
        <topology evidence="1">Multi-pass membrane protein</topology>
    </subcellularLocation>
</comment>
<evidence type="ECO:0000313" key="7">
    <source>
        <dbReference type="EMBL" id="KAE9982365.1"/>
    </source>
</evidence>
<dbReference type="InterPro" id="IPR011701">
    <property type="entry name" value="MFS"/>
</dbReference>
<dbReference type="Gene3D" id="1.20.1250.20">
    <property type="entry name" value="MFS general substrate transporter like domains"/>
    <property type="match status" value="1"/>
</dbReference>
<feature type="transmembrane region" description="Helical" evidence="6">
    <location>
        <begin position="318"/>
        <end position="335"/>
    </location>
</feature>
<dbReference type="Pfam" id="PF07690">
    <property type="entry name" value="MFS_1"/>
    <property type="match status" value="1"/>
</dbReference>
<feature type="transmembrane region" description="Helical" evidence="6">
    <location>
        <begin position="413"/>
        <end position="432"/>
    </location>
</feature>
<dbReference type="GO" id="GO:0015174">
    <property type="term" value="F:basic amino acid transmembrane transporter activity"/>
    <property type="evidence" value="ECO:0007669"/>
    <property type="project" value="TreeGrafter"/>
</dbReference>
<evidence type="ECO:0000256" key="5">
    <source>
        <dbReference type="SAM" id="MobiDB-lite"/>
    </source>
</evidence>
<sequence length="530" mass="57567">MSSTTPSETTPLLQEPTQPSNHHLPRHHHEGTEIEASNEQANSDSPYYGDYTKSQFWFLYGPILFMYFLAQFDSTLMASSHPVITSYFHASNAASWLSTVFMLTSTAFQPLFGRGSIITNDLIKIEFRGTYQAYINLFYGLGAASGAAFGGFLCDRLGWRWTFGVQVPPILVLLICGIFSVPSDLGPNLARHTGQKWYQTLKGFDLAGSFCLTLTTASLILGLNLGGTIFPWKHPIVISALVISGLTAASLIRIESRAHRPVMPLAMLSKSPRANLVFSNFFVTLGINTVLFNAPLYFQAVKLDSASVSGFRLAAPSIVQTIFAVATGFFITYTGRMKSPQVLGAICMLVGGIVLSCMWDGIPSWLATLFVVPPSLGLAIMCPTTSIAVLAVSSQSDQAVMTSTLSLWRNLGTALGVAISSLIVQNGLIVYLDRYITGPNKSELIQNVLKSVATIRELEGLHQHEGEFSVKKSNLLGLCSLRSAIMAYAAALRLAFISSILYFVIVNVLILPIQLPRLGKGKVAADVEEE</sequence>
<evidence type="ECO:0000313" key="8">
    <source>
        <dbReference type="Proteomes" id="UP000433883"/>
    </source>
</evidence>
<dbReference type="Proteomes" id="UP000433883">
    <property type="component" value="Unassembled WGS sequence"/>
</dbReference>
<accession>A0A8H3V6N1</accession>
<dbReference type="PANTHER" id="PTHR23501">
    <property type="entry name" value="MAJOR FACILITATOR SUPERFAMILY"/>
    <property type="match status" value="1"/>
</dbReference>
<organism evidence="7 8">
    <name type="scientific">Venturia inaequalis</name>
    <name type="common">Apple scab fungus</name>
    <dbReference type="NCBI Taxonomy" id="5025"/>
    <lineage>
        <taxon>Eukaryota</taxon>
        <taxon>Fungi</taxon>
        <taxon>Dikarya</taxon>
        <taxon>Ascomycota</taxon>
        <taxon>Pezizomycotina</taxon>
        <taxon>Dothideomycetes</taxon>
        <taxon>Pleosporomycetidae</taxon>
        <taxon>Venturiales</taxon>
        <taxon>Venturiaceae</taxon>
        <taxon>Venturia</taxon>
    </lineage>
</organism>
<feature type="transmembrane region" description="Helical" evidence="6">
    <location>
        <begin position="56"/>
        <end position="73"/>
    </location>
</feature>
<keyword evidence="2 6" id="KW-0812">Transmembrane</keyword>
<keyword evidence="3 6" id="KW-1133">Transmembrane helix</keyword>
<dbReference type="InterPro" id="IPR036259">
    <property type="entry name" value="MFS_trans_sf"/>
</dbReference>
<feature type="transmembrane region" description="Helical" evidence="6">
    <location>
        <begin position="133"/>
        <end position="153"/>
    </location>
</feature>
<reference evidence="7 8" key="1">
    <citation type="submission" date="2019-11" db="EMBL/GenBank/DDBJ databases">
        <title>Venturia inaequalis Genome Resource.</title>
        <authorList>
            <person name="Lichtner F.J."/>
        </authorList>
    </citation>
    <scope>NUCLEOTIDE SEQUENCE [LARGE SCALE GENOMIC DNA]</scope>
    <source>
        <strain evidence="7">Bline_iso_100314</strain>
    </source>
</reference>
<feature type="transmembrane region" description="Helical" evidence="6">
    <location>
        <begin position="368"/>
        <end position="392"/>
    </location>
</feature>
<dbReference type="PANTHER" id="PTHR23501:SF67">
    <property type="entry name" value="MFS MULTIDRUG EFFLUX TRANSPORTER (EUROFUNG)"/>
    <property type="match status" value="1"/>
</dbReference>
<evidence type="ECO:0000256" key="2">
    <source>
        <dbReference type="ARBA" id="ARBA00022692"/>
    </source>
</evidence>
<evidence type="ECO:0000256" key="4">
    <source>
        <dbReference type="ARBA" id="ARBA00023136"/>
    </source>
</evidence>
<feature type="transmembrane region" description="Helical" evidence="6">
    <location>
        <begin position="93"/>
        <end position="112"/>
    </location>
</feature>
<protein>
    <recommendedName>
        <fullName evidence="9">MFS general substrate transporter</fullName>
    </recommendedName>
</protein>
<evidence type="ECO:0000256" key="1">
    <source>
        <dbReference type="ARBA" id="ARBA00004141"/>
    </source>
</evidence>
<feature type="compositionally biased region" description="Low complexity" evidence="5">
    <location>
        <begin position="1"/>
        <end position="17"/>
    </location>
</feature>
<gene>
    <name evidence="7" type="ORF">BLS_006208</name>
</gene>
<feature type="transmembrane region" description="Helical" evidence="6">
    <location>
        <begin position="236"/>
        <end position="254"/>
    </location>
</feature>
<feature type="transmembrane region" description="Helical" evidence="6">
    <location>
        <begin position="485"/>
        <end position="510"/>
    </location>
</feature>
<feature type="transmembrane region" description="Helical" evidence="6">
    <location>
        <begin position="165"/>
        <end position="185"/>
    </location>
</feature>
<feature type="transmembrane region" description="Helical" evidence="6">
    <location>
        <begin position="342"/>
        <end position="362"/>
    </location>
</feature>